<dbReference type="Pfam" id="PF04488">
    <property type="entry name" value="Gly_transf_sug"/>
    <property type="match status" value="1"/>
</dbReference>
<dbReference type="EMBL" id="GG738897">
    <property type="protein sequence ID" value="EFC39755.1"/>
    <property type="molecule type" value="Genomic_DNA"/>
</dbReference>
<dbReference type="GO" id="GO:0000009">
    <property type="term" value="F:alpha-1,6-mannosyltransferase activity"/>
    <property type="evidence" value="ECO:0007669"/>
    <property type="project" value="InterPro"/>
</dbReference>
<dbReference type="SUPFAM" id="SSF53448">
    <property type="entry name" value="Nucleotide-diphospho-sugar transferases"/>
    <property type="match status" value="1"/>
</dbReference>
<dbReference type="AlphaFoldDB" id="D2VU18"/>
<dbReference type="InterPro" id="IPR007577">
    <property type="entry name" value="GlycoTrfase_DXD_sugar-bd_CS"/>
</dbReference>
<dbReference type="OrthoDB" id="409543at2759"/>
<dbReference type="VEuPathDB" id="AmoebaDB:NAEGRDRAFT_72507"/>
<dbReference type="RefSeq" id="XP_002672499.1">
    <property type="nucleotide sequence ID" value="XM_002672453.1"/>
</dbReference>
<protein>
    <submittedName>
        <fullName evidence="1">Predicted protein</fullName>
    </submittedName>
</protein>
<name>D2VU18_NAEGR</name>
<gene>
    <name evidence="1" type="ORF">NAEGRDRAFT_72507</name>
</gene>
<proteinExistence type="predicted"/>
<dbReference type="GO" id="GO:0000136">
    <property type="term" value="C:mannan polymerase complex"/>
    <property type="evidence" value="ECO:0007669"/>
    <property type="project" value="TreeGrafter"/>
</dbReference>
<evidence type="ECO:0000313" key="2">
    <source>
        <dbReference type="Proteomes" id="UP000006671"/>
    </source>
</evidence>
<dbReference type="OMA" id="FRYEEYR"/>
<organism evidence="2">
    <name type="scientific">Naegleria gruberi</name>
    <name type="common">Amoeba</name>
    <dbReference type="NCBI Taxonomy" id="5762"/>
    <lineage>
        <taxon>Eukaryota</taxon>
        <taxon>Discoba</taxon>
        <taxon>Heterolobosea</taxon>
        <taxon>Tetramitia</taxon>
        <taxon>Eutetramitia</taxon>
        <taxon>Vahlkampfiidae</taxon>
        <taxon>Naegleria</taxon>
    </lineage>
</organism>
<keyword evidence="2" id="KW-1185">Reference proteome</keyword>
<dbReference type="InParanoid" id="D2VU18"/>
<dbReference type="Proteomes" id="UP000006671">
    <property type="component" value="Unassembled WGS sequence"/>
</dbReference>
<dbReference type="PANTHER" id="PTHR31834">
    <property type="entry name" value="INITIATION-SPECIFIC ALPHA-1,6-MANNOSYLTRANSFERASE"/>
    <property type="match status" value="1"/>
</dbReference>
<reference evidence="1 2" key="1">
    <citation type="journal article" date="2010" name="Cell">
        <title>The genome of Naegleria gruberi illuminates early eukaryotic versatility.</title>
        <authorList>
            <person name="Fritz-Laylin L.K."/>
            <person name="Prochnik S.E."/>
            <person name="Ginger M.L."/>
            <person name="Dacks J.B."/>
            <person name="Carpenter M.L."/>
            <person name="Field M.C."/>
            <person name="Kuo A."/>
            <person name="Paredez A."/>
            <person name="Chapman J."/>
            <person name="Pham J."/>
            <person name="Shu S."/>
            <person name="Neupane R."/>
            <person name="Cipriano M."/>
            <person name="Mancuso J."/>
            <person name="Tu H."/>
            <person name="Salamov A."/>
            <person name="Lindquist E."/>
            <person name="Shapiro H."/>
            <person name="Lucas S."/>
            <person name="Grigoriev I.V."/>
            <person name="Cande W.Z."/>
            <person name="Fulton C."/>
            <person name="Rokhsar D.S."/>
            <person name="Dawson S.C."/>
        </authorList>
    </citation>
    <scope>NUCLEOTIDE SEQUENCE [LARGE SCALE GENOMIC DNA]</scope>
    <source>
        <strain evidence="1 2">NEG-M</strain>
    </source>
</reference>
<dbReference type="GeneID" id="8854294"/>
<dbReference type="InterPro" id="IPR039367">
    <property type="entry name" value="Och1-like"/>
</dbReference>
<dbReference type="KEGG" id="ngr:NAEGRDRAFT_72507"/>
<dbReference type="PANTHER" id="PTHR31834:SF1">
    <property type="entry name" value="INITIATION-SPECIFIC ALPHA-1,6-MANNOSYLTRANSFERASE"/>
    <property type="match status" value="1"/>
</dbReference>
<dbReference type="Gene3D" id="3.90.550.20">
    <property type="match status" value="1"/>
</dbReference>
<dbReference type="InterPro" id="IPR029044">
    <property type="entry name" value="Nucleotide-diphossugar_trans"/>
</dbReference>
<sequence>MTSGMQNASKSYESNSKFKYIYYNDDAVLQFLIDNYGENSDEFHAFNNLIPFAYKIDFWRLAVLYKIGGYYSDIDSILLKDLDKWIENNATMVLPVGYASFAWFGFEFAFIGSIPHHPLLRIAMDMIIYNVKNKYIPEVPRKLHELDLFLKFVTISGPVLMGKAFNRYMNEPDEAPHNIVKGRREGFQFLGFCDNGIKYFTTIPHQRDYRECRGEIVIQFRYEEYRQERRKSYKPYWASFKEGNIFKT</sequence>
<evidence type="ECO:0000313" key="1">
    <source>
        <dbReference type="EMBL" id="EFC39755.1"/>
    </source>
</evidence>
<accession>D2VU18</accession>
<dbReference type="GO" id="GO:0006487">
    <property type="term" value="P:protein N-linked glycosylation"/>
    <property type="evidence" value="ECO:0007669"/>
    <property type="project" value="TreeGrafter"/>
</dbReference>